<feature type="transmembrane region" description="Helical" evidence="1">
    <location>
        <begin position="859"/>
        <end position="883"/>
    </location>
</feature>
<accession>A0A5A5RU89</accession>
<evidence type="ECO:0000313" key="2">
    <source>
        <dbReference type="EMBL" id="GCA80113.1"/>
    </source>
</evidence>
<dbReference type="GO" id="GO:0042910">
    <property type="term" value="F:xenobiotic transmembrane transporter activity"/>
    <property type="evidence" value="ECO:0007669"/>
    <property type="project" value="TreeGrafter"/>
</dbReference>
<dbReference type="Pfam" id="PF00873">
    <property type="entry name" value="ACR_tran"/>
    <property type="match status" value="3"/>
</dbReference>
<dbReference type="Gene3D" id="3.30.70.1320">
    <property type="entry name" value="Multidrug efflux transporter AcrB pore domain like"/>
    <property type="match status" value="2"/>
</dbReference>
<dbReference type="SUPFAM" id="SSF82693">
    <property type="entry name" value="Multidrug efflux transporter AcrB pore domain, PN1, PN2, PC1 and PC2 subdomains"/>
    <property type="match status" value="3"/>
</dbReference>
<feature type="transmembrane region" description="Helical" evidence="1">
    <location>
        <begin position="409"/>
        <end position="436"/>
    </location>
</feature>
<feature type="transmembrane region" description="Helical" evidence="1">
    <location>
        <begin position="730"/>
        <end position="749"/>
    </location>
</feature>
<feature type="transmembrane region" description="Helical" evidence="1">
    <location>
        <begin position="21"/>
        <end position="44"/>
    </location>
</feature>
<sequence>MKESWRERLNISRIAINAPRLTIAFWLAVAVAGILAFSSLKYALFPDISFPVVIINAQADLATAITTEQQLTKPLENPLFSLPGRRDISSTTSPGQSVISIFFKIGTNLDKATAAVKQAISQVPLPSQATTEVIPVDLNESATVTYTLVLAPFGLAQGKLSQVEGSEQKTLEELSQIAQDNLIPPLKALEGTAKVNLLGQGTVREDNPHKSLTRPLPTLVRFNGQEAIAVQVIKQGAANSLDLVAQAEKRVKDIAQKLPDVKIILAETQAEYIRAALQGTIDDLLLAVLLSVLVILIFLGSFAATVISALVIPLSLLGTFIIMAIYGFNLETLTLLALALVIGIVVDDAIVDVENISRLIDAGETPKNAALKGTREIGLAVTASTLTIVAVFIPVAFMGGAVGQFFQPFGLTVSAAVIFSLLIARTLSPVLAVYWLKPQSQAKMTKQKRPIENTYRRLLNWSLRHRLLVIAIALITFLAGIALIPFISRGFIPRLDRGEFNLVYTSPLPKITQISPNKPTAKSSSDSFAWISQLASSPESFLLRRTIRDGSKLEAPILGDGEVESTFMIAGLRGEPNRGKIHVKLKSDRKSHTSAVQQRIRQILPTIRGVNVSVEDIPFVQTEAEKPIQIAIKSDNLQLLRDSAEKLRVEAAKIAGLKDISLSSRLNERGDFLAIERLNGQQAIFLSANLSPDLGLEDAAIKIEGIPLPEGITLQRWGTSSQSSDVLGSFGRTLILATILMLGVLWLLFRRLLETIVIALCLPLAIVGAMLGLLVTGSEFSMISLIGFIFLLGLLDKNAVLLLDYTNQLRQQGWSREEAVLETGMIRLRPILMTTCSTILGMIPIALGLGTGAELRQPMAMVIVGGLVTSSLLSLIVVPVLYLSLEDVWNRIKAGQK</sequence>
<dbReference type="Gene3D" id="1.20.1640.10">
    <property type="entry name" value="Multidrug efflux transporter AcrB transmembrane domain"/>
    <property type="match status" value="4"/>
</dbReference>
<keyword evidence="1" id="KW-1133">Transmembrane helix</keyword>
<evidence type="ECO:0000313" key="3">
    <source>
        <dbReference type="Proteomes" id="UP000324689"/>
    </source>
</evidence>
<proteinExistence type="predicted"/>
<dbReference type="AlphaFoldDB" id="A0A5A5RU89"/>
<gene>
    <name evidence="2" type="primary">swrC</name>
    <name evidence="2" type="ORF">MiTs_02116</name>
</gene>
<feature type="transmembrane region" description="Helical" evidence="1">
    <location>
        <begin position="284"/>
        <end position="303"/>
    </location>
</feature>
<evidence type="ECO:0000256" key="1">
    <source>
        <dbReference type="SAM" id="Phobius"/>
    </source>
</evidence>
<dbReference type="RefSeq" id="WP_149975517.1">
    <property type="nucleotide sequence ID" value="NZ_BHVQ01000022.1"/>
</dbReference>
<dbReference type="EMBL" id="BHVQ01000022">
    <property type="protein sequence ID" value="GCA80113.1"/>
    <property type="molecule type" value="Genomic_DNA"/>
</dbReference>
<dbReference type="GO" id="GO:0005886">
    <property type="term" value="C:plasma membrane"/>
    <property type="evidence" value="ECO:0007669"/>
    <property type="project" value="TreeGrafter"/>
</dbReference>
<feature type="transmembrane region" description="Helical" evidence="1">
    <location>
        <begin position="467"/>
        <end position="487"/>
    </location>
</feature>
<dbReference type="SUPFAM" id="SSF82866">
    <property type="entry name" value="Multidrug efflux transporter AcrB transmembrane domain"/>
    <property type="match status" value="2"/>
</dbReference>
<dbReference type="Gene3D" id="3.30.70.1430">
    <property type="entry name" value="Multidrug efflux transporter AcrB pore domain"/>
    <property type="match status" value="1"/>
</dbReference>
<organism evidence="2 3">
    <name type="scientific">Microcystis aeruginosa NIES-2521</name>
    <dbReference type="NCBI Taxonomy" id="2303983"/>
    <lineage>
        <taxon>Bacteria</taxon>
        <taxon>Bacillati</taxon>
        <taxon>Cyanobacteriota</taxon>
        <taxon>Cyanophyceae</taxon>
        <taxon>Oscillatoriophycideae</taxon>
        <taxon>Chroococcales</taxon>
        <taxon>Microcystaceae</taxon>
        <taxon>Microcystis</taxon>
    </lineage>
</organism>
<name>A0A5A5RU89_MICAE</name>
<feature type="transmembrane region" description="Helical" evidence="1">
    <location>
        <begin position="826"/>
        <end position="847"/>
    </location>
</feature>
<keyword evidence="1" id="KW-0472">Membrane</keyword>
<dbReference type="Proteomes" id="UP000324689">
    <property type="component" value="Unassembled WGS sequence"/>
</dbReference>
<reference evidence="2 3" key="1">
    <citation type="submission" date="2018-09" db="EMBL/GenBank/DDBJ databases">
        <title>Evolutionary history of phycoerythrin pigmentation in the water bloom-forming cyanobacterium Microcystis aeruginosa.</title>
        <authorList>
            <person name="Tanabe Y."/>
            <person name="Tanabe Y."/>
            <person name="Yamaguchi H."/>
        </authorList>
    </citation>
    <scope>NUCLEOTIDE SEQUENCE [LARGE SCALE GENOMIC DNA]</scope>
    <source>
        <strain evidence="2 3">NIES-2521</strain>
    </source>
</reference>
<dbReference type="PANTHER" id="PTHR32063">
    <property type="match status" value="1"/>
</dbReference>
<dbReference type="PANTHER" id="PTHR32063:SF0">
    <property type="entry name" value="SWARMING MOTILITY PROTEIN SWRC"/>
    <property type="match status" value="1"/>
</dbReference>
<dbReference type="InterPro" id="IPR001036">
    <property type="entry name" value="Acrflvin-R"/>
</dbReference>
<dbReference type="Gene3D" id="3.30.70.1440">
    <property type="entry name" value="Multidrug efflux transporter AcrB pore domain"/>
    <property type="match status" value="1"/>
</dbReference>
<keyword evidence="1" id="KW-0812">Transmembrane</keyword>
<protein>
    <submittedName>
        <fullName evidence="2">Swarming motility protein SwrC</fullName>
    </submittedName>
</protein>
<feature type="transmembrane region" description="Helical" evidence="1">
    <location>
        <begin position="377"/>
        <end position="397"/>
    </location>
</feature>
<feature type="transmembrane region" description="Helical" evidence="1">
    <location>
        <begin position="782"/>
        <end position="805"/>
    </location>
</feature>
<comment type="caution">
    <text evidence="2">The sequence shown here is derived from an EMBL/GenBank/DDBJ whole genome shotgun (WGS) entry which is preliminary data.</text>
</comment>
<feature type="transmembrane region" description="Helical" evidence="1">
    <location>
        <begin position="756"/>
        <end position="776"/>
    </location>
</feature>